<protein>
    <submittedName>
        <fullName evidence="1">Uncharacterized protein</fullName>
    </submittedName>
</protein>
<dbReference type="EMBL" id="JBHFFA010000001">
    <property type="protein sequence ID" value="KAL2651561.1"/>
    <property type="molecule type" value="Genomic_DNA"/>
</dbReference>
<evidence type="ECO:0000313" key="2">
    <source>
        <dbReference type="Proteomes" id="UP001605036"/>
    </source>
</evidence>
<reference evidence="1 2" key="1">
    <citation type="submission" date="2024-09" db="EMBL/GenBank/DDBJ databases">
        <title>Chromosome-scale assembly of Riccia fluitans.</title>
        <authorList>
            <person name="Paukszto L."/>
            <person name="Sawicki J."/>
            <person name="Karawczyk K."/>
            <person name="Piernik-Szablinska J."/>
            <person name="Szczecinska M."/>
            <person name="Mazdziarz M."/>
        </authorList>
    </citation>
    <scope>NUCLEOTIDE SEQUENCE [LARGE SCALE GENOMIC DNA]</scope>
    <source>
        <strain evidence="1">Rf_01</strain>
        <tissue evidence="1">Aerial parts of the thallus</tissue>
    </source>
</reference>
<organism evidence="1 2">
    <name type="scientific">Riccia fluitans</name>
    <dbReference type="NCBI Taxonomy" id="41844"/>
    <lineage>
        <taxon>Eukaryota</taxon>
        <taxon>Viridiplantae</taxon>
        <taxon>Streptophyta</taxon>
        <taxon>Embryophyta</taxon>
        <taxon>Marchantiophyta</taxon>
        <taxon>Marchantiopsida</taxon>
        <taxon>Marchantiidae</taxon>
        <taxon>Marchantiales</taxon>
        <taxon>Ricciaceae</taxon>
        <taxon>Riccia</taxon>
    </lineage>
</organism>
<proteinExistence type="predicted"/>
<dbReference type="Proteomes" id="UP001605036">
    <property type="component" value="Unassembled WGS sequence"/>
</dbReference>
<sequence>MLTKWRYKNGDYNKQIGYMKLDGKNEEFIKSIECDHEQYIGLLIEAGKTQGLSQPYITMMVVAFNRHLNKFNDLELVPTEYLWEYHTLPLTVQIKDEKLSDGEQDARKNAKFDLAKKKEEVNMVARDKGTSSNAIRANLQWSLYIFGLENLVGNRNSQIPKFM</sequence>
<keyword evidence="2" id="KW-1185">Reference proteome</keyword>
<accession>A0ABD1ZLJ4</accession>
<comment type="caution">
    <text evidence="1">The sequence shown here is derived from an EMBL/GenBank/DDBJ whole genome shotgun (WGS) entry which is preliminary data.</text>
</comment>
<name>A0ABD1ZLJ4_9MARC</name>
<evidence type="ECO:0000313" key="1">
    <source>
        <dbReference type="EMBL" id="KAL2651561.1"/>
    </source>
</evidence>
<dbReference type="AlphaFoldDB" id="A0ABD1ZLJ4"/>
<gene>
    <name evidence="1" type="ORF">R1flu_019689</name>
</gene>